<evidence type="ECO:0000313" key="2">
    <source>
        <dbReference type="Proteomes" id="UP000602745"/>
    </source>
</evidence>
<accession>A0A8J2VK97</accession>
<dbReference type="AlphaFoldDB" id="A0A8J2VK97"/>
<proteinExistence type="predicted"/>
<sequence length="366" mass="39658">MALSGIRPFAPADASDVAGLFRRVFMRERHVNIDALARCFQDIFLTTTYGSLANGSLVFAEAGRITGFVGVVPTLFHVGEQSVRVAMVGSLMVEDPRSNPLTGARLVRAVATGGYDIVLSETANAVSRRMWDTIGSRSVPGYSLDYIKILHPARFALDVARRRYAIAHVARPFAHAIDLLAAPLRQASVTLDAAYGEADIGADETADLILRLTAGRTMRPAFDGAALARRIEHGSVKRGYGDYVARAVTHRGVPVGLYIYHVYAGRFAYVRQLLAEPKHMMETATRLIEDARARGAVAVKGRAEPANMTALGLHQCFFSQRASTIVHTTRPDLLSPLLSGDAFVTGVAGETWMQLIGHSFPPAVKQ</sequence>
<keyword evidence="2" id="KW-1185">Reference proteome</keyword>
<dbReference type="InterPro" id="IPR016181">
    <property type="entry name" value="Acyl_CoA_acyltransferase"/>
</dbReference>
<reference evidence="1" key="1">
    <citation type="journal article" date="2014" name="Int. J. Syst. Evol. Microbiol.">
        <title>Complete genome sequence of Corynebacterium casei LMG S-19264T (=DSM 44701T), isolated from a smear-ripened cheese.</title>
        <authorList>
            <consortium name="US DOE Joint Genome Institute (JGI-PGF)"/>
            <person name="Walter F."/>
            <person name="Albersmeier A."/>
            <person name="Kalinowski J."/>
            <person name="Ruckert C."/>
        </authorList>
    </citation>
    <scope>NUCLEOTIDE SEQUENCE</scope>
    <source>
        <strain evidence="1">CCM 7684</strain>
    </source>
</reference>
<name>A0A8J2VK97_9RHOB</name>
<gene>
    <name evidence="1" type="ORF">GCM10007276_03760</name>
</gene>
<comment type="caution">
    <text evidence="1">The sequence shown here is derived from an EMBL/GenBank/DDBJ whole genome shotgun (WGS) entry which is preliminary data.</text>
</comment>
<dbReference type="Proteomes" id="UP000602745">
    <property type="component" value="Unassembled WGS sequence"/>
</dbReference>
<dbReference type="EMBL" id="BMCP01000001">
    <property type="protein sequence ID" value="GGE29784.1"/>
    <property type="molecule type" value="Genomic_DNA"/>
</dbReference>
<protein>
    <submittedName>
        <fullName evidence="1">Uncharacterized protein</fullName>
    </submittedName>
</protein>
<dbReference type="SUPFAM" id="SSF55729">
    <property type="entry name" value="Acyl-CoA N-acyltransferases (Nat)"/>
    <property type="match status" value="1"/>
</dbReference>
<organism evidence="1 2">
    <name type="scientific">Agaricicola taiwanensis</name>
    <dbReference type="NCBI Taxonomy" id="591372"/>
    <lineage>
        <taxon>Bacteria</taxon>
        <taxon>Pseudomonadati</taxon>
        <taxon>Pseudomonadota</taxon>
        <taxon>Alphaproteobacteria</taxon>
        <taxon>Rhodobacterales</taxon>
        <taxon>Paracoccaceae</taxon>
        <taxon>Agaricicola</taxon>
    </lineage>
</organism>
<dbReference type="Gene3D" id="3.40.630.30">
    <property type="match status" value="1"/>
</dbReference>
<reference evidence="1" key="2">
    <citation type="submission" date="2020-09" db="EMBL/GenBank/DDBJ databases">
        <authorList>
            <person name="Sun Q."/>
            <person name="Sedlacek I."/>
        </authorList>
    </citation>
    <scope>NUCLEOTIDE SEQUENCE</scope>
    <source>
        <strain evidence="1">CCM 7684</strain>
    </source>
</reference>
<evidence type="ECO:0000313" key="1">
    <source>
        <dbReference type="EMBL" id="GGE29784.1"/>
    </source>
</evidence>